<gene>
    <name evidence="1" type="ORF">F511_32071</name>
</gene>
<dbReference type="EMBL" id="KV016693">
    <property type="protein sequence ID" value="KZV19490.1"/>
    <property type="molecule type" value="Genomic_DNA"/>
</dbReference>
<dbReference type="AlphaFoldDB" id="A0A2Z7ADP2"/>
<sequence length="142" mass="15524">MVIEKREALTDRTLRGVTITWDIAMKGKVAYLLDQSSPSSQRTSAGKGHGSVFGSGVITGVSAYITLPSHLEVMSADCSCAGSSHLELSRCAGKTVRGASRMPMEYLFKRVLTEECLDRLFRGDVLDQRNVPEGRGYLVEPR</sequence>
<keyword evidence="1" id="KW-0808">Transferase</keyword>
<protein>
    <submittedName>
        <fullName evidence="1">Glutamyl-tRNA(Gln) amidotransferase subunit B, chloroplastic/mitochondrial</fullName>
    </submittedName>
</protein>
<name>A0A2Z7ADP2_9LAMI</name>
<keyword evidence="2" id="KW-1185">Reference proteome</keyword>
<reference evidence="1 2" key="1">
    <citation type="journal article" date="2015" name="Proc. Natl. Acad. Sci. U.S.A.">
        <title>The resurrection genome of Boea hygrometrica: A blueprint for survival of dehydration.</title>
        <authorList>
            <person name="Xiao L."/>
            <person name="Yang G."/>
            <person name="Zhang L."/>
            <person name="Yang X."/>
            <person name="Zhao S."/>
            <person name="Ji Z."/>
            <person name="Zhou Q."/>
            <person name="Hu M."/>
            <person name="Wang Y."/>
            <person name="Chen M."/>
            <person name="Xu Y."/>
            <person name="Jin H."/>
            <person name="Xiao X."/>
            <person name="Hu G."/>
            <person name="Bao F."/>
            <person name="Hu Y."/>
            <person name="Wan P."/>
            <person name="Li L."/>
            <person name="Deng X."/>
            <person name="Kuang T."/>
            <person name="Xiang C."/>
            <person name="Zhu J.K."/>
            <person name="Oliver M.J."/>
            <person name="He Y."/>
        </authorList>
    </citation>
    <scope>NUCLEOTIDE SEQUENCE [LARGE SCALE GENOMIC DNA]</scope>
    <source>
        <strain evidence="2">cv. XS01</strain>
    </source>
</reference>
<evidence type="ECO:0000313" key="1">
    <source>
        <dbReference type="EMBL" id="KZV19490.1"/>
    </source>
</evidence>
<accession>A0A2Z7ADP2</accession>
<dbReference type="GO" id="GO:0016740">
    <property type="term" value="F:transferase activity"/>
    <property type="evidence" value="ECO:0007669"/>
    <property type="project" value="UniProtKB-KW"/>
</dbReference>
<dbReference type="Proteomes" id="UP000250235">
    <property type="component" value="Unassembled WGS sequence"/>
</dbReference>
<organism evidence="1 2">
    <name type="scientific">Dorcoceras hygrometricum</name>
    <dbReference type="NCBI Taxonomy" id="472368"/>
    <lineage>
        <taxon>Eukaryota</taxon>
        <taxon>Viridiplantae</taxon>
        <taxon>Streptophyta</taxon>
        <taxon>Embryophyta</taxon>
        <taxon>Tracheophyta</taxon>
        <taxon>Spermatophyta</taxon>
        <taxon>Magnoliopsida</taxon>
        <taxon>eudicotyledons</taxon>
        <taxon>Gunneridae</taxon>
        <taxon>Pentapetalae</taxon>
        <taxon>asterids</taxon>
        <taxon>lamiids</taxon>
        <taxon>Lamiales</taxon>
        <taxon>Gesneriaceae</taxon>
        <taxon>Didymocarpoideae</taxon>
        <taxon>Trichosporeae</taxon>
        <taxon>Loxocarpinae</taxon>
        <taxon>Dorcoceras</taxon>
    </lineage>
</organism>
<proteinExistence type="predicted"/>
<evidence type="ECO:0000313" key="2">
    <source>
        <dbReference type="Proteomes" id="UP000250235"/>
    </source>
</evidence>